<evidence type="ECO:0000313" key="1">
    <source>
        <dbReference type="EMBL" id="PKC01442.1"/>
    </source>
</evidence>
<evidence type="ECO:0000313" key="2">
    <source>
        <dbReference type="Proteomes" id="UP000232722"/>
    </source>
</evidence>
<dbReference type="VEuPathDB" id="FungiDB:RhiirA1_536255"/>
<dbReference type="VEuPathDB" id="FungiDB:RhiirFUN_001245"/>
<gene>
    <name evidence="1" type="ORF">RhiirA5_402823</name>
</gene>
<dbReference type="SUPFAM" id="SSF52047">
    <property type="entry name" value="RNI-like"/>
    <property type="match status" value="1"/>
</dbReference>
<dbReference type="AlphaFoldDB" id="A0A2N0P3N7"/>
<protein>
    <recommendedName>
        <fullName evidence="3">F-box domain-containing protein</fullName>
    </recommendedName>
</protein>
<accession>A0A2N0P3N7</accession>
<dbReference type="Gene3D" id="3.80.10.10">
    <property type="entry name" value="Ribonuclease Inhibitor"/>
    <property type="match status" value="1"/>
</dbReference>
<reference evidence="1 2" key="2">
    <citation type="submission" date="2017-09" db="EMBL/GenBank/DDBJ databases">
        <title>Extensive intraspecific genome diversity in a model arbuscular mycorrhizal fungus.</title>
        <authorList>
            <person name="Chen E.C."/>
            <person name="Morin E."/>
            <person name="Beaudet D."/>
            <person name="Noel J."/>
            <person name="Ndikumana S."/>
            <person name="Charron P."/>
            <person name="St-Onge C."/>
            <person name="Giorgi J."/>
            <person name="Grigoriev I.V."/>
            <person name="Roux C."/>
            <person name="Martin F.M."/>
            <person name="Corradi N."/>
        </authorList>
    </citation>
    <scope>NUCLEOTIDE SEQUENCE [LARGE SCALE GENOMIC DNA]</scope>
    <source>
        <strain evidence="1 2">A5</strain>
    </source>
</reference>
<dbReference type="InterPro" id="IPR032675">
    <property type="entry name" value="LRR_dom_sf"/>
</dbReference>
<dbReference type="Proteomes" id="UP000232722">
    <property type="component" value="Unassembled WGS sequence"/>
</dbReference>
<comment type="caution">
    <text evidence="1">The sequence shown here is derived from an EMBL/GenBank/DDBJ whole genome shotgun (WGS) entry which is preliminary data.</text>
</comment>
<organism evidence="1 2">
    <name type="scientific">Rhizophagus irregularis</name>
    <dbReference type="NCBI Taxonomy" id="588596"/>
    <lineage>
        <taxon>Eukaryota</taxon>
        <taxon>Fungi</taxon>
        <taxon>Fungi incertae sedis</taxon>
        <taxon>Mucoromycota</taxon>
        <taxon>Glomeromycotina</taxon>
        <taxon>Glomeromycetes</taxon>
        <taxon>Glomerales</taxon>
        <taxon>Glomeraceae</taxon>
        <taxon>Rhizophagus</taxon>
    </lineage>
</organism>
<dbReference type="VEuPathDB" id="FungiDB:FUN_023172"/>
<sequence>MRIVTEIKRKSKIFRKSLTLRISGSKDKRSIPNYIPSNSITIQDIPIDCLERIFSHITNISEENSNDILNYNIKISTLFNCARVNKLWSALVIPKLWRRPFHFVLSDEQNCTLISTLILFLSEQDKNVLIDQQLKFVEMKNINDRFIKFNYPQLIKLFDYDNFIKSVHRWVVRYPNTCTEFGKSRLVTQLLGKVLFKGNDLNGFKTFNYFRAKIYDNFDFISLYKLIPQNSFGCFNNLTQLEYRNPHKVNKSNLDEFLNFFNIIILNCSDLKSISLDVRKEEKDDYLEIDYSISKLLSNQKRLENLSISYCSPMIYNSIFRHTHYLNYLHIKGINDMSCLLKLISSCKVLKTLELEQSWNKSDDDYKFHYSDLTKNFSLSHTTKLQIDHLYFNFNDQRSETLLICLLEMTNLNLKTLTTKLITFNIMRIISTFCTNISSLNISHNFSHIDFTSLLNILPVFPLRQLYLEISYSSSREYMDAEIYKLASSLPYTLENLYLKCHITPDYLDILLNRSRPNIKSLWLYNVSDYYMDYFKILYHYSLVPNNRLKDVRFNWNRSLNNSRRNRRSSSVTSCDDEEFKKTVSKHLKDARQSILKEKRKEKKESFDNKNPFIISEVKNHIFSYHGCICLCRGRHQRPRRGSTNVGMVRCLPNFGVNRGPKVLDNQKDASNKKVKKVELIWYQKSSHVI</sequence>
<dbReference type="EMBL" id="LLXJ01001604">
    <property type="protein sequence ID" value="PKC01442.1"/>
    <property type="molecule type" value="Genomic_DNA"/>
</dbReference>
<reference evidence="1 2" key="1">
    <citation type="submission" date="2016-04" db="EMBL/GenBank/DDBJ databases">
        <title>Genome analyses suggest a sexual origin of heterokaryosis in a supposedly ancient asexual fungus.</title>
        <authorList>
            <person name="Ropars J."/>
            <person name="Sedzielewska K."/>
            <person name="Noel J."/>
            <person name="Charron P."/>
            <person name="Farinelli L."/>
            <person name="Marton T."/>
            <person name="Kruger M."/>
            <person name="Pelin A."/>
            <person name="Brachmann A."/>
            <person name="Corradi N."/>
        </authorList>
    </citation>
    <scope>NUCLEOTIDE SEQUENCE [LARGE SCALE GENOMIC DNA]</scope>
    <source>
        <strain evidence="1 2">A5</strain>
    </source>
</reference>
<evidence type="ECO:0008006" key="3">
    <source>
        <dbReference type="Google" id="ProtNLM"/>
    </source>
</evidence>
<proteinExistence type="predicted"/>
<name>A0A2N0P3N7_9GLOM</name>